<sequence>MPTAESRTPSTAPLAGAIAVDDANALLALARSAGMLVTLDGQIGREKYQSVAGSLRSFQCFAAALRDALAAGQAG</sequence>
<dbReference type="AlphaFoldDB" id="A0A6J5FYD1"/>
<keyword evidence="2" id="KW-1185">Reference proteome</keyword>
<dbReference type="EMBL" id="CADIKL010000011">
    <property type="protein sequence ID" value="CAB3789092.1"/>
    <property type="molecule type" value="Genomic_DNA"/>
</dbReference>
<dbReference type="Proteomes" id="UP000494119">
    <property type="component" value="Unassembled WGS sequence"/>
</dbReference>
<organism evidence="1 2">
    <name type="scientific">Paraburkholderia caffeinitolerans</name>
    <dbReference type="NCBI Taxonomy" id="1723730"/>
    <lineage>
        <taxon>Bacteria</taxon>
        <taxon>Pseudomonadati</taxon>
        <taxon>Pseudomonadota</taxon>
        <taxon>Betaproteobacteria</taxon>
        <taxon>Burkholderiales</taxon>
        <taxon>Burkholderiaceae</taxon>
        <taxon>Paraburkholderia</taxon>
    </lineage>
</organism>
<name>A0A6J5FYD1_9BURK</name>
<dbReference type="RefSeq" id="WP_129563723.1">
    <property type="nucleotide sequence ID" value="NZ_CADIKL010000011.1"/>
</dbReference>
<gene>
    <name evidence="1" type="ORF">LMG28688_02823</name>
</gene>
<accession>A0A6J5FYD1</accession>
<reference evidence="1 2" key="1">
    <citation type="submission" date="2020-04" db="EMBL/GenBank/DDBJ databases">
        <authorList>
            <person name="De Canck E."/>
        </authorList>
    </citation>
    <scope>NUCLEOTIDE SEQUENCE [LARGE SCALE GENOMIC DNA]</scope>
    <source>
        <strain evidence="1 2">LMG 28688</strain>
    </source>
</reference>
<proteinExistence type="predicted"/>
<evidence type="ECO:0000313" key="1">
    <source>
        <dbReference type="EMBL" id="CAB3789092.1"/>
    </source>
</evidence>
<evidence type="ECO:0000313" key="2">
    <source>
        <dbReference type="Proteomes" id="UP000494119"/>
    </source>
</evidence>
<protein>
    <submittedName>
        <fullName evidence="1">Uncharacterized protein</fullName>
    </submittedName>
</protein>